<protein>
    <submittedName>
        <fullName evidence="1">Uncharacterized protein</fullName>
    </submittedName>
</protein>
<evidence type="ECO:0000313" key="1">
    <source>
        <dbReference type="EMBL" id="CAA9298087.1"/>
    </source>
</evidence>
<reference evidence="1" key="1">
    <citation type="submission" date="2020-02" db="EMBL/GenBank/DDBJ databases">
        <authorList>
            <person name="Meier V. D."/>
        </authorList>
    </citation>
    <scope>NUCLEOTIDE SEQUENCE</scope>
    <source>
        <strain evidence="1">AVDCRST_MAG63</strain>
    </source>
</reference>
<proteinExistence type="predicted"/>
<dbReference type="AlphaFoldDB" id="A0A6J4K7T6"/>
<name>A0A6J4K7T6_9BACT</name>
<dbReference type="EMBL" id="CADCTO010000691">
    <property type="protein sequence ID" value="CAA9298087.1"/>
    <property type="molecule type" value="Genomic_DNA"/>
</dbReference>
<sequence>MSRGAFVLIAAGGFLLAGEPAEAFPKFARKENKPCAHCHVKAKGGGARNAAGRWYEHHGFSFKGYKPAAVPKSKRGTALKKKTVKVESKPR</sequence>
<organism evidence="1">
    <name type="scientific">uncultured Armatimonadetes bacterium</name>
    <dbReference type="NCBI Taxonomy" id="157466"/>
    <lineage>
        <taxon>Bacteria</taxon>
        <taxon>Bacillati</taxon>
        <taxon>Armatimonadota</taxon>
        <taxon>environmental samples</taxon>
    </lineage>
</organism>
<gene>
    <name evidence="1" type="ORF">AVDCRST_MAG63-4964</name>
</gene>
<accession>A0A6J4K7T6</accession>